<reference evidence="8 9" key="1">
    <citation type="submission" date="2018-09" db="EMBL/GenBank/DDBJ databases">
        <title>Comparative genomics of Leucobacter spp.</title>
        <authorList>
            <person name="Reis A.C."/>
            <person name="Kolvenbach B.A."/>
            <person name="Corvini P.F.X."/>
            <person name="Nunes O.C."/>
        </authorList>
    </citation>
    <scope>NUCLEOTIDE SEQUENCE [LARGE SCALE GENOMIC DNA]</scope>
    <source>
        <strain evidence="8 9">L-1</strain>
    </source>
</reference>
<feature type="transmembrane region" description="Helical" evidence="7">
    <location>
        <begin position="144"/>
        <end position="162"/>
    </location>
</feature>
<evidence type="ECO:0000256" key="2">
    <source>
        <dbReference type="ARBA" id="ARBA00006386"/>
    </source>
</evidence>
<accession>A0ABS1SNX6</accession>
<evidence type="ECO:0000313" key="8">
    <source>
        <dbReference type="EMBL" id="MBL3689798.1"/>
    </source>
</evidence>
<dbReference type="Proteomes" id="UP001646141">
    <property type="component" value="Unassembled WGS sequence"/>
</dbReference>
<feature type="transmembrane region" description="Helical" evidence="7">
    <location>
        <begin position="300"/>
        <end position="318"/>
    </location>
</feature>
<dbReference type="PANTHER" id="PTHR34184:SF4">
    <property type="entry name" value="UPF0718 PROTEIN YCGR"/>
    <property type="match status" value="1"/>
</dbReference>
<feature type="transmembrane region" description="Helical" evidence="7">
    <location>
        <begin position="38"/>
        <end position="64"/>
    </location>
</feature>
<dbReference type="InterPro" id="IPR005524">
    <property type="entry name" value="DUF318"/>
</dbReference>
<evidence type="ECO:0000256" key="6">
    <source>
        <dbReference type="ARBA" id="ARBA00023136"/>
    </source>
</evidence>
<keyword evidence="6 7" id="KW-0472">Membrane</keyword>
<sequence>MRASGFVVLLLALGILIRLLVPGESPWLPATARDFVTLALAVFIESLPFVVLGTLISIAVRIWVPDGVIERALPKRPWLRRVALSLFGIVLPVCECGNVPLARGLIQRGFAPAEAVTFLLAAPILNPVTILTTAQAFGWNSEILLARVLGGFVIANLLGWWLSGHPSPERMLTPGFRSACAHHAVAPRGGRLRRSADEFLTETAQLMPALALGAALAGAIQVGVPRSALLALGADPLWSVLALIALAFVVSLCATVDAFFILSVSAAFLPGSVTAFLLFGAMMDVKMVALMRTTFTGRTVAQLAVLTALCVAAIGWGMNLVA</sequence>
<feature type="transmembrane region" description="Helical" evidence="7">
    <location>
        <begin position="206"/>
        <end position="224"/>
    </location>
</feature>
<feature type="transmembrane region" description="Helical" evidence="7">
    <location>
        <begin position="84"/>
        <end position="106"/>
    </location>
</feature>
<dbReference type="Pfam" id="PF03773">
    <property type="entry name" value="ArsP_1"/>
    <property type="match status" value="1"/>
</dbReference>
<evidence type="ECO:0000256" key="3">
    <source>
        <dbReference type="ARBA" id="ARBA00022475"/>
    </source>
</evidence>
<proteinExistence type="inferred from homology"/>
<dbReference type="PANTHER" id="PTHR34184">
    <property type="entry name" value="UPF0718 PROTEIN YCGR"/>
    <property type="match status" value="1"/>
</dbReference>
<keyword evidence="4 7" id="KW-0812">Transmembrane</keyword>
<dbReference type="EMBL" id="QYAD01000002">
    <property type="protein sequence ID" value="MBL3689798.1"/>
    <property type="molecule type" value="Genomic_DNA"/>
</dbReference>
<feature type="transmembrane region" description="Helical" evidence="7">
    <location>
        <begin position="118"/>
        <end position="137"/>
    </location>
</feature>
<keyword evidence="9" id="KW-1185">Reference proteome</keyword>
<dbReference type="InterPro" id="IPR052923">
    <property type="entry name" value="UPF0718"/>
</dbReference>
<comment type="caution">
    <text evidence="8">The sequence shown here is derived from an EMBL/GenBank/DDBJ whole genome shotgun (WGS) entry which is preliminary data.</text>
</comment>
<comment type="subcellular location">
    <subcellularLocation>
        <location evidence="1">Cell membrane</location>
        <topology evidence="1">Multi-pass membrane protein</topology>
    </subcellularLocation>
</comment>
<evidence type="ECO:0000313" key="9">
    <source>
        <dbReference type="Proteomes" id="UP001646141"/>
    </source>
</evidence>
<protein>
    <submittedName>
        <fullName evidence="8">Permease</fullName>
    </submittedName>
</protein>
<evidence type="ECO:0000256" key="7">
    <source>
        <dbReference type="SAM" id="Phobius"/>
    </source>
</evidence>
<evidence type="ECO:0000256" key="4">
    <source>
        <dbReference type="ARBA" id="ARBA00022692"/>
    </source>
</evidence>
<evidence type="ECO:0000256" key="5">
    <source>
        <dbReference type="ARBA" id="ARBA00022989"/>
    </source>
</evidence>
<gene>
    <name evidence="8" type="ORF">D3226_07460</name>
</gene>
<keyword evidence="5 7" id="KW-1133">Transmembrane helix</keyword>
<feature type="transmembrane region" description="Helical" evidence="7">
    <location>
        <begin position="236"/>
        <end position="252"/>
    </location>
</feature>
<organism evidence="8 9">
    <name type="scientific">Leucobacter chromiireducens subsp. chromiireducens</name>
    <dbReference type="NCBI Taxonomy" id="660067"/>
    <lineage>
        <taxon>Bacteria</taxon>
        <taxon>Bacillati</taxon>
        <taxon>Actinomycetota</taxon>
        <taxon>Actinomycetes</taxon>
        <taxon>Micrococcales</taxon>
        <taxon>Microbacteriaceae</taxon>
        <taxon>Leucobacter</taxon>
    </lineage>
</organism>
<evidence type="ECO:0000256" key="1">
    <source>
        <dbReference type="ARBA" id="ARBA00004651"/>
    </source>
</evidence>
<comment type="similarity">
    <text evidence="2">Belongs to the UPF0718 family.</text>
</comment>
<keyword evidence="3" id="KW-1003">Cell membrane</keyword>
<feature type="transmembrane region" description="Helical" evidence="7">
    <location>
        <begin position="258"/>
        <end position="279"/>
    </location>
</feature>
<name>A0ABS1SNX6_9MICO</name>